<dbReference type="Proteomes" id="UP000005387">
    <property type="component" value="Unassembled WGS sequence"/>
</dbReference>
<dbReference type="PROSITE" id="PS51257">
    <property type="entry name" value="PROKAR_LIPOPROTEIN"/>
    <property type="match status" value="1"/>
</dbReference>
<dbReference type="eggNOG" id="ENOG502Z8C2">
    <property type="taxonomic scope" value="Bacteria"/>
</dbReference>
<evidence type="ECO:0000313" key="2">
    <source>
        <dbReference type="Proteomes" id="UP000005387"/>
    </source>
</evidence>
<name>E0IF33_9BACL</name>
<sequence length="242" mass="28157">MKKIVVVFCLISSLLFIIGCTSNRETEKIASETKLEKEEVRPENVEIKLDEKKLAAFWRWVSEHEDKIYNYDRDPDNEATRIQLSSKLESFDPDLTFMIGPLREGKRDFIISADGILTAFPYVKRIVEKASGVDKLNVIAFRPRTEITEVKYRNITLKSEQVYFRWEEEEGGKIGIETFVSGVNEMNDDIESALFLLMDNAIGEYEVETRVGGISYNLYKEKEKDLLPFHQFRTIVDENYNK</sequence>
<dbReference type="EMBL" id="AEDD01000013">
    <property type="protein sequence ID" value="EFM08809.1"/>
    <property type="molecule type" value="Genomic_DNA"/>
</dbReference>
<gene>
    <name evidence="1" type="ORF">PaecuDRAFT_4274</name>
</gene>
<keyword evidence="2" id="KW-1185">Reference proteome</keyword>
<protein>
    <recommendedName>
        <fullName evidence="3">Lipoprotein</fullName>
    </recommendedName>
</protein>
<dbReference type="STRING" id="717606.PaecuDRAFT_4274"/>
<dbReference type="OrthoDB" id="9151249at2"/>
<evidence type="ECO:0000313" key="1">
    <source>
        <dbReference type="EMBL" id="EFM08809.1"/>
    </source>
</evidence>
<proteinExistence type="predicted"/>
<organism evidence="1 2">
    <name type="scientific">Paenibacillus curdlanolyticus YK9</name>
    <dbReference type="NCBI Taxonomy" id="717606"/>
    <lineage>
        <taxon>Bacteria</taxon>
        <taxon>Bacillati</taxon>
        <taxon>Bacillota</taxon>
        <taxon>Bacilli</taxon>
        <taxon>Bacillales</taxon>
        <taxon>Paenibacillaceae</taxon>
        <taxon>Paenibacillus</taxon>
    </lineage>
</organism>
<reference evidence="1 2" key="1">
    <citation type="submission" date="2010-07" db="EMBL/GenBank/DDBJ databases">
        <title>The draft genome of Paenibacillus curdlanolyticus YK9.</title>
        <authorList>
            <consortium name="US DOE Joint Genome Institute (JGI-PGF)"/>
            <person name="Lucas S."/>
            <person name="Copeland A."/>
            <person name="Lapidus A."/>
            <person name="Cheng J.-F."/>
            <person name="Bruce D."/>
            <person name="Goodwin L."/>
            <person name="Pitluck S."/>
            <person name="Land M.L."/>
            <person name="Hauser L."/>
            <person name="Chang Y.-J."/>
            <person name="Jeffries C."/>
            <person name="Anderson I.J."/>
            <person name="Johnson E."/>
            <person name="Loganathan U."/>
            <person name="Mulhopadhyay B."/>
            <person name="Kyrpides N."/>
            <person name="Woyke T.J."/>
        </authorList>
    </citation>
    <scope>NUCLEOTIDE SEQUENCE [LARGE SCALE GENOMIC DNA]</scope>
    <source>
        <strain evidence="1 2">YK9</strain>
    </source>
</reference>
<evidence type="ECO:0008006" key="3">
    <source>
        <dbReference type="Google" id="ProtNLM"/>
    </source>
</evidence>
<dbReference type="AlphaFoldDB" id="E0IF33"/>
<accession>E0IF33</accession>
<dbReference type="RefSeq" id="WP_006040257.1">
    <property type="nucleotide sequence ID" value="NZ_AEDD01000013.1"/>
</dbReference>